<keyword evidence="2" id="KW-0560">Oxidoreductase</keyword>
<keyword evidence="2" id="KW-0503">Monooxygenase</keyword>
<dbReference type="SUPFAM" id="SSF48264">
    <property type="entry name" value="Cytochrome P450"/>
    <property type="match status" value="1"/>
</dbReference>
<keyword evidence="2" id="KW-0349">Heme</keyword>
<dbReference type="AlphaFoldDB" id="A0AAN0M8C2"/>
<dbReference type="Proteomes" id="UP001470809">
    <property type="component" value="Chromosome"/>
</dbReference>
<dbReference type="PANTHER" id="PTHR46696:SF1">
    <property type="entry name" value="CYTOCHROME P450 YJIB-RELATED"/>
    <property type="match status" value="1"/>
</dbReference>
<keyword evidence="2" id="KW-0479">Metal-binding</keyword>
<dbReference type="Gene3D" id="1.10.630.10">
    <property type="entry name" value="Cytochrome P450"/>
    <property type="match status" value="1"/>
</dbReference>
<comment type="similarity">
    <text evidence="1 2">Belongs to the cytochrome P450 family.</text>
</comment>
<reference evidence="4" key="1">
    <citation type="submission" date="2024-04" db="EMBL/GenBank/DDBJ databases">
        <title>Phylogenomic analyses of a clade within the roseobacter group suggest taxonomic reassignments of species of the genera Aestuariivita, Citreicella, Loktanella, Nautella, Pelagibaca, Ruegeria, Thalassobius, Thiobacimonas and Tropicibacter, and the proposal o.</title>
        <authorList>
            <person name="Jeon C.O."/>
        </authorList>
    </citation>
    <scope>NUCLEOTIDE SEQUENCE [LARGE SCALE GENOMIC DNA]</scope>
    <source>
        <strain evidence="4">SS1-5</strain>
    </source>
</reference>
<proteinExistence type="inferred from homology"/>
<evidence type="ECO:0000256" key="1">
    <source>
        <dbReference type="ARBA" id="ARBA00010617"/>
    </source>
</evidence>
<protein>
    <submittedName>
        <fullName evidence="3">Cytochrome P450</fullName>
    </submittedName>
</protein>
<dbReference type="GO" id="GO:0020037">
    <property type="term" value="F:heme binding"/>
    <property type="evidence" value="ECO:0007669"/>
    <property type="project" value="InterPro"/>
</dbReference>
<dbReference type="RefSeq" id="WP_342075786.1">
    <property type="nucleotide sequence ID" value="NZ_CP151767.2"/>
</dbReference>
<evidence type="ECO:0000313" key="3">
    <source>
        <dbReference type="EMBL" id="WZU66463.1"/>
    </source>
</evidence>
<dbReference type="InterPro" id="IPR001128">
    <property type="entry name" value="Cyt_P450"/>
</dbReference>
<dbReference type="InterPro" id="IPR002397">
    <property type="entry name" value="Cyt_P450_B"/>
</dbReference>
<keyword evidence="2" id="KW-0408">Iron</keyword>
<dbReference type="GO" id="GO:0005506">
    <property type="term" value="F:iron ion binding"/>
    <property type="evidence" value="ECO:0007669"/>
    <property type="project" value="InterPro"/>
</dbReference>
<dbReference type="EMBL" id="CP151767">
    <property type="protein sequence ID" value="WZU66463.1"/>
    <property type="molecule type" value="Genomic_DNA"/>
</dbReference>
<gene>
    <name evidence="3" type="ORF">AABB31_15560</name>
</gene>
<dbReference type="GO" id="GO:0004497">
    <property type="term" value="F:monooxygenase activity"/>
    <property type="evidence" value="ECO:0007669"/>
    <property type="project" value="UniProtKB-KW"/>
</dbReference>
<reference evidence="3 4" key="2">
    <citation type="submission" date="2024-08" db="EMBL/GenBank/DDBJ databases">
        <title>Phylogenomic analyses of a clade within the roseobacter group suggest taxonomic reassignments of species of the genera Aestuariivita, Citreicella, Loktanella, Nautella, Pelagibaca, Ruegeria, Thalassobius, Thiobacimonas and Tropicibacter, and the proposal o.</title>
        <authorList>
            <person name="Jeon C.O."/>
        </authorList>
    </citation>
    <scope>NUCLEOTIDE SEQUENCE [LARGE SCALE GENOMIC DNA]</scope>
    <source>
        <strain evidence="3 4">SS1-5</strain>
    </source>
</reference>
<dbReference type="InterPro" id="IPR036396">
    <property type="entry name" value="Cyt_P450_sf"/>
</dbReference>
<name>A0AAN0M8C2_9RHOB</name>
<sequence>MKNSAPPSTCPRDDIDLYADEVIRNPWPHYARLREKGPVVWMTAHGNYAFTQYDVVRSALRRPDVYVSGKGVAADDFGCAHLQGNTVASDGARHDALRGAMQPPLTPKAVQTYRARIEEVAAELVDAAVAKGSIDAVEDLAQGLPLAVVRDLVGLPDFGRENMLKWAAAAFDVLGVQNARGQAACPAIQEMREFIGREVTPAKLKPGSWTHRISEMARTGDIDPDLAPFAIRDYMNPSLDTTISAIGHLIYYLARDPSQFERLKADRTLIPNAVHEAIRLGTPIRSFTRHVAAETVEAGIVLPQDARVMMLFASANRDETVFADPDTFDMSRKDARRHLGFGAGVHMCVGMHLALLEVECLIARLVDKVSRLQLLGHDVVLNNSICAFARLQVRLN</sequence>
<dbReference type="Pfam" id="PF00067">
    <property type="entry name" value="p450"/>
    <property type="match status" value="1"/>
</dbReference>
<evidence type="ECO:0000313" key="4">
    <source>
        <dbReference type="Proteomes" id="UP001470809"/>
    </source>
</evidence>
<accession>A0AAN0M8C2</accession>
<evidence type="ECO:0000256" key="2">
    <source>
        <dbReference type="RuleBase" id="RU000461"/>
    </source>
</evidence>
<organism evidence="3 4">
    <name type="scientific">Yoonia rhodophyticola</name>
    <dbReference type="NCBI Taxonomy" id="3137370"/>
    <lineage>
        <taxon>Bacteria</taxon>
        <taxon>Pseudomonadati</taxon>
        <taxon>Pseudomonadota</taxon>
        <taxon>Alphaproteobacteria</taxon>
        <taxon>Rhodobacterales</taxon>
        <taxon>Paracoccaceae</taxon>
        <taxon>Yoonia</taxon>
    </lineage>
</organism>
<keyword evidence="4" id="KW-1185">Reference proteome</keyword>
<dbReference type="InterPro" id="IPR017972">
    <property type="entry name" value="Cyt_P450_CS"/>
</dbReference>
<dbReference type="PRINTS" id="PR00359">
    <property type="entry name" value="BP450"/>
</dbReference>
<dbReference type="PANTHER" id="PTHR46696">
    <property type="entry name" value="P450, PUTATIVE (EUROFUNG)-RELATED"/>
    <property type="match status" value="1"/>
</dbReference>
<dbReference type="KEGG" id="yrh:AABB31_15560"/>
<dbReference type="GO" id="GO:0016705">
    <property type="term" value="F:oxidoreductase activity, acting on paired donors, with incorporation or reduction of molecular oxygen"/>
    <property type="evidence" value="ECO:0007669"/>
    <property type="project" value="InterPro"/>
</dbReference>
<dbReference type="PROSITE" id="PS00086">
    <property type="entry name" value="CYTOCHROME_P450"/>
    <property type="match status" value="1"/>
</dbReference>